<reference evidence="3" key="1">
    <citation type="submission" date="2016-10" db="EMBL/GenBank/DDBJ databases">
        <authorList>
            <person name="Tanifuji G."/>
            <person name="Kume K."/>
            <person name="Nakayama T."/>
            <person name="Takabayashi S."/>
            <person name="Hashimoto T."/>
        </authorList>
    </citation>
    <scope>NUCLEOTIDE SEQUENCE</scope>
    <source>
        <strain evidence="3">NY0173</strain>
    </source>
</reference>
<dbReference type="EMBL" id="BDIP01011408">
    <property type="protein sequence ID" value="GCA65517.1"/>
    <property type="molecule type" value="Genomic_DNA"/>
</dbReference>
<evidence type="ECO:0000313" key="4">
    <source>
        <dbReference type="Proteomes" id="UP000265618"/>
    </source>
</evidence>
<accession>A0A391NX79</accession>
<dbReference type="Proteomes" id="UP000265618">
    <property type="component" value="Unassembled WGS sequence"/>
</dbReference>
<keyword evidence="4" id="KW-1185">Reference proteome</keyword>
<comment type="caution">
    <text evidence="3">The sequence shown here is derived from an EMBL/GenBank/DDBJ whole genome shotgun (WGS) entry which is preliminary data.</text>
</comment>
<evidence type="ECO:0000313" key="2">
    <source>
        <dbReference type="EMBL" id="GCA64720.1"/>
    </source>
</evidence>
<protein>
    <submittedName>
        <fullName evidence="3">Uncharacterized protein</fullName>
    </submittedName>
</protein>
<dbReference type="AlphaFoldDB" id="A0A391NX79"/>
<dbReference type="EMBL" id="BDIP01008333">
    <property type="protein sequence ID" value="GCA64720.1"/>
    <property type="molecule type" value="Genomic_DNA"/>
</dbReference>
<dbReference type="EMBL" id="BDIP01007263">
    <property type="protein sequence ID" value="GCA64452.1"/>
    <property type="molecule type" value="Genomic_DNA"/>
</dbReference>
<reference evidence="3 4" key="2">
    <citation type="journal article" date="2018" name="PLoS ONE">
        <title>The draft genome of Kipferlia bialata reveals reductive genome evolution in fornicate parasites.</title>
        <authorList>
            <person name="Tanifuji G."/>
            <person name="Takabayashi S."/>
            <person name="Kume K."/>
            <person name="Takagi M."/>
            <person name="Nakayama T."/>
            <person name="Kamikawa R."/>
            <person name="Inagaki Y."/>
            <person name="Hashimoto T."/>
        </authorList>
    </citation>
    <scope>NUCLEOTIDE SEQUENCE [LARGE SCALE GENOMIC DNA]</scope>
    <source>
        <strain evidence="3">NY0173</strain>
    </source>
</reference>
<gene>
    <name evidence="1" type="ORF">KIPB_014301</name>
    <name evidence="2" type="ORF">KIPB_015191</name>
    <name evidence="3" type="ORF">KIPB_017293</name>
</gene>
<name>A0A391NX79_9EUKA</name>
<organism evidence="3 4">
    <name type="scientific">Kipferlia bialata</name>
    <dbReference type="NCBI Taxonomy" id="797122"/>
    <lineage>
        <taxon>Eukaryota</taxon>
        <taxon>Metamonada</taxon>
        <taxon>Carpediemonas-like organisms</taxon>
        <taxon>Kipferlia</taxon>
    </lineage>
</organism>
<sequence>MVKPGNFPMSPKYTGS</sequence>
<evidence type="ECO:0000313" key="3">
    <source>
        <dbReference type="EMBL" id="GCA65517.1"/>
    </source>
</evidence>
<feature type="non-terminal residue" evidence="3">
    <location>
        <position position="16"/>
    </location>
</feature>
<evidence type="ECO:0000313" key="1">
    <source>
        <dbReference type="EMBL" id="GCA64452.1"/>
    </source>
</evidence>
<proteinExistence type="predicted"/>